<gene>
    <name evidence="2" type="ORF">AFR_01635</name>
</gene>
<reference evidence="2 3" key="1">
    <citation type="journal article" date="2014" name="J. Biotechnol.">
        <title>Complete genome sequence of the actinobacterium Actinoplanes friuliensis HAG 010964, producer of the lipopeptide antibiotic friulimycin.</title>
        <authorList>
            <person name="Ruckert C."/>
            <person name="Szczepanowski R."/>
            <person name="Albersmeier A."/>
            <person name="Goesmann A."/>
            <person name="Fischer N."/>
            <person name="Steinkamper A."/>
            <person name="Puhler A."/>
            <person name="Biener R."/>
            <person name="Schwartz D."/>
            <person name="Kalinowski J."/>
        </authorList>
    </citation>
    <scope>NUCLEOTIDE SEQUENCE [LARGE SCALE GENOMIC DNA]</scope>
    <source>
        <strain evidence="2 3">DSM 7358</strain>
    </source>
</reference>
<dbReference type="Pfam" id="PF14062">
    <property type="entry name" value="DUF4253"/>
    <property type="match status" value="1"/>
</dbReference>
<protein>
    <recommendedName>
        <fullName evidence="1">DUF4253 domain-containing protein</fullName>
    </recommendedName>
</protein>
<organism evidence="2 3">
    <name type="scientific">Actinoplanes friuliensis DSM 7358</name>
    <dbReference type="NCBI Taxonomy" id="1246995"/>
    <lineage>
        <taxon>Bacteria</taxon>
        <taxon>Bacillati</taxon>
        <taxon>Actinomycetota</taxon>
        <taxon>Actinomycetes</taxon>
        <taxon>Micromonosporales</taxon>
        <taxon>Micromonosporaceae</taxon>
        <taxon>Actinoplanes</taxon>
    </lineage>
</organism>
<sequence>MLPGLTEVQEWTTAGGVPLMSAVIPADHHQVWRQLRAEHRHTGWYPLLTWGAAVVAEDSFEYSNDIQGPEALARALEVDPAERMELLTRSVIGWGLEEYPGSEIEEFREHDPELLAAELVPVTTRPPGRRIYTSAEGEYEVLLVQATAGYEIPALVPGLIRPANWFGAEWHPDLTIEDHVAVYRLWHHKYGADLYFAGGSQLELAVTRPPVTPLETAKCAIEQWVYCGDLAQKLGDPVDVARRQAPADHWSFWWD</sequence>
<dbReference type="EMBL" id="CP006272">
    <property type="protein sequence ID" value="AGZ38616.1"/>
    <property type="molecule type" value="Genomic_DNA"/>
</dbReference>
<accession>U5VSL3</accession>
<dbReference type="PATRIC" id="fig|1246995.3.peg.329"/>
<feature type="domain" description="DUF4253" evidence="1">
    <location>
        <begin position="141"/>
        <end position="255"/>
    </location>
</feature>
<dbReference type="HOGENOM" id="CLU_087933_0_0_11"/>
<proteinExistence type="predicted"/>
<dbReference type="RefSeq" id="WP_023357559.1">
    <property type="nucleotide sequence ID" value="NC_022657.1"/>
</dbReference>
<evidence type="ECO:0000259" key="1">
    <source>
        <dbReference type="Pfam" id="PF14062"/>
    </source>
</evidence>
<dbReference type="InterPro" id="IPR025349">
    <property type="entry name" value="DUF4253"/>
</dbReference>
<dbReference type="eggNOG" id="ENOG5032167">
    <property type="taxonomic scope" value="Bacteria"/>
</dbReference>
<keyword evidence="3" id="KW-1185">Reference proteome</keyword>
<dbReference type="OrthoDB" id="7839592at2"/>
<dbReference type="Proteomes" id="UP000017746">
    <property type="component" value="Chromosome"/>
</dbReference>
<dbReference type="KEGG" id="afs:AFR_01635"/>
<evidence type="ECO:0000313" key="3">
    <source>
        <dbReference type="Proteomes" id="UP000017746"/>
    </source>
</evidence>
<dbReference type="STRING" id="1246995.AFR_01635"/>
<dbReference type="AlphaFoldDB" id="U5VSL3"/>
<evidence type="ECO:0000313" key="2">
    <source>
        <dbReference type="EMBL" id="AGZ38616.1"/>
    </source>
</evidence>
<name>U5VSL3_9ACTN</name>